<dbReference type="AlphaFoldDB" id="A0A7R9ZEZ3"/>
<dbReference type="Pfam" id="PF10213">
    <property type="entry name" value="MRP-S28"/>
    <property type="match status" value="1"/>
</dbReference>
<dbReference type="InterPro" id="IPR019349">
    <property type="entry name" value="Ribosomal_mS35_mit"/>
</dbReference>
<sequence>MMEANRTSLGTEATDSYVLKNRKYLECGIPEDKLMFRTVSYGRYLQEPYINPAEHKITMIVNLRDIPLESDLEHEIFHQIVGPRFMQKRQQLKLTSGVFASRIENKRHLVSMLERIVAHTKRLAKEVAENESS</sequence>
<feature type="domain" description="Small ribosomal subunit protein mS35 mitochondrial conserved" evidence="1">
    <location>
        <begin position="39"/>
        <end position="128"/>
    </location>
</feature>
<protein>
    <recommendedName>
        <fullName evidence="1">Small ribosomal subunit protein mS35 mitochondrial conserved domain-containing protein</fullName>
    </recommendedName>
</protein>
<evidence type="ECO:0000259" key="1">
    <source>
        <dbReference type="Pfam" id="PF10213"/>
    </source>
</evidence>
<organism evidence="2">
    <name type="scientific">Pseudictyota dubia</name>
    <dbReference type="NCBI Taxonomy" id="2749911"/>
    <lineage>
        <taxon>Eukaryota</taxon>
        <taxon>Sar</taxon>
        <taxon>Stramenopiles</taxon>
        <taxon>Ochrophyta</taxon>
        <taxon>Bacillariophyta</taxon>
        <taxon>Mediophyceae</taxon>
        <taxon>Biddulphiophycidae</taxon>
        <taxon>Eupodiscales</taxon>
        <taxon>Odontellaceae</taxon>
        <taxon>Pseudictyota</taxon>
    </lineage>
</organism>
<proteinExistence type="predicted"/>
<evidence type="ECO:0000313" key="2">
    <source>
        <dbReference type="EMBL" id="CAD8323207.1"/>
    </source>
</evidence>
<reference evidence="2" key="1">
    <citation type="submission" date="2021-01" db="EMBL/GenBank/DDBJ databases">
        <authorList>
            <person name="Corre E."/>
            <person name="Pelletier E."/>
            <person name="Niang G."/>
            <person name="Scheremetjew M."/>
            <person name="Finn R."/>
            <person name="Kale V."/>
            <person name="Holt S."/>
            <person name="Cochrane G."/>
            <person name="Meng A."/>
            <person name="Brown T."/>
            <person name="Cohen L."/>
        </authorList>
    </citation>
    <scope>NUCLEOTIDE SEQUENCE</scope>
    <source>
        <strain evidence="2">CCMP147</strain>
    </source>
</reference>
<name>A0A7R9ZEZ3_9STRA</name>
<accession>A0A7R9ZEZ3</accession>
<dbReference type="EMBL" id="HBED01042965">
    <property type="protein sequence ID" value="CAD8323207.1"/>
    <property type="molecule type" value="Transcribed_RNA"/>
</dbReference>
<gene>
    <name evidence="2" type="ORF">TDUB1175_LOCUS21625</name>
</gene>